<protein>
    <submittedName>
        <fullName evidence="1">Uncharacterized protein</fullName>
    </submittedName>
</protein>
<dbReference type="RefSeq" id="YP_001111317.1">
    <property type="nucleotide sequence ID" value="NC_009240.1"/>
</dbReference>
<dbReference type="GeneID" id="4960807"/>
<evidence type="ECO:0000313" key="1">
    <source>
        <dbReference type="EMBL" id="ABO45383.1"/>
    </source>
</evidence>
<sequence length="199" mass="23000">MTTNNTLKNMYAEKDKELLNEEETSLPLLLFSETSRRSVDDDGEEENFNFSGTLKVVSGSRPSSTFIKEEPLPSLSTTEDGSNAIEKIWFKLLDIEEKHQNSINKYTCINLQEMINLELVYWDVNEENLILNKSVIRKCGFIVIYDLKCFKPVIYSITDLFYNSNLCVYLSNQILKSDVNFFINSYKLLKLKANPQFSS</sequence>
<proteinExistence type="predicted"/>
<accession>A4L213</accession>
<evidence type="ECO:0000313" key="2">
    <source>
        <dbReference type="Proteomes" id="UP000203733"/>
    </source>
</evidence>
<name>A4L213_9VIRU</name>
<keyword evidence="2" id="KW-1185">Reference proteome</keyword>
<organism evidence="1 2">
    <name type="scientific">Gryllus bimaculatus nudivirus</name>
    <dbReference type="NCBI Taxonomy" id="432587"/>
    <lineage>
        <taxon>Viruses</taxon>
        <taxon>Viruses incertae sedis</taxon>
        <taxon>Naldaviricetes</taxon>
        <taxon>Lefavirales</taxon>
        <taxon>Nudiviridae</taxon>
        <taxon>Alphanudivirus</taxon>
        <taxon>Alphanudivirus grybimaculati</taxon>
    </lineage>
</organism>
<dbReference type="Proteomes" id="UP000203733">
    <property type="component" value="Segment"/>
</dbReference>
<dbReference type="KEGG" id="vg:4960807"/>
<dbReference type="EMBL" id="EF203088">
    <property type="protein sequence ID" value="ABO45383.1"/>
    <property type="molecule type" value="Genomic_DNA"/>
</dbReference>
<reference evidence="1 2" key="1">
    <citation type="journal article" date="2007" name="J. Virol.">
        <title>The genome of Gryllus bimaculatus nudivirus indicates an ancient diversification of baculovirus-related nonoccluded nudiviruses of insects.</title>
        <authorList>
            <person name="Wang Y."/>
            <person name="Kleespies R.G."/>
            <person name="Huger A.M."/>
            <person name="Jehle J.A."/>
        </authorList>
    </citation>
    <scope>NUCLEOTIDE SEQUENCE [LARGE SCALE GENOMIC DNA]</scope>
</reference>